<dbReference type="GO" id="GO:0004222">
    <property type="term" value="F:metalloendopeptidase activity"/>
    <property type="evidence" value="ECO:0007669"/>
    <property type="project" value="InterPro"/>
</dbReference>
<dbReference type="AlphaFoldDB" id="A0A2X3U982"/>
<gene>
    <name evidence="2" type="primary">zmpB</name>
    <name evidence="2" type="ORF">NCTC12958_01626</name>
</gene>
<evidence type="ECO:0000259" key="1">
    <source>
        <dbReference type="Pfam" id="PF07580"/>
    </source>
</evidence>
<dbReference type="EC" id="3.4.24.-" evidence="2"/>
<sequence length="494" mass="55596">MILPLLNLDKTEMFLISTYDTMSYGTDNKYNTTLEKLKSEIDLAAQRQINYLDFWHRLARDKVKNRLFKDIVNPVWEGFYVWGHGWPERYGQFKNSTEVYAPIREIYGPVGEYYGDNGAMAGAYAAIYDNPYDNRAKVTYVMSNMISEYGASAFTHETTHLNDRIAYFGDYGRREGTDVEAYAQGLLQSPATQGHQGGYGALGLNMTFERENDGNQWYNTNPNKLNSREAIDRYMKGYNDTLMLLDSLEGEAVLSQGNQDLNNACFKKVDKQLRGNSKNQYDQVRSLSDSEKAINLTSIDDLVDDNFMTNRGPGNGVYKPDDFSSAYVNVPMMSAIYGGNTSEGSPGAMSFKHNTFRLWGYYGYEKGFLGYATNKYKQEAKAAGKDTLGDDFIISKISDGQFNLLEDFKKAYFKEVKDKSSHGLTTVAIDGTTISSYDDLLALFKAVVAKDAATIKTDNKGNKSVSTSHTTKLKEAVYKKLLQETDSFTSSIFK</sequence>
<keyword evidence="2" id="KW-0378">Hydrolase</keyword>
<dbReference type="GO" id="GO:0005576">
    <property type="term" value="C:extracellular region"/>
    <property type="evidence" value="ECO:0007669"/>
    <property type="project" value="InterPro"/>
</dbReference>
<evidence type="ECO:0000313" key="2">
    <source>
        <dbReference type="EMBL" id="SQF25424.1"/>
    </source>
</evidence>
<feature type="domain" description="Peptidase M26 C-terminal" evidence="1">
    <location>
        <begin position="1"/>
        <end position="493"/>
    </location>
</feature>
<keyword evidence="2" id="KW-0645">Protease</keyword>
<dbReference type="EMBL" id="LS483339">
    <property type="protein sequence ID" value="SQF25424.1"/>
    <property type="molecule type" value="Genomic_DNA"/>
</dbReference>
<name>A0A2X3U982_STRTR</name>
<dbReference type="InterPro" id="IPR011505">
    <property type="entry name" value="Peptidase_M26_C_dom"/>
</dbReference>
<accession>A0A2X3U982</accession>
<evidence type="ECO:0000313" key="3">
    <source>
        <dbReference type="Proteomes" id="UP000249634"/>
    </source>
</evidence>
<organism evidence="2 3">
    <name type="scientific">Streptococcus thermophilus</name>
    <dbReference type="NCBI Taxonomy" id="1308"/>
    <lineage>
        <taxon>Bacteria</taxon>
        <taxon>Bacillati</taxon>
        <taxon>Bacillota</taxon>
        <taxon>Bacilli</taxon>
        <taxon>Lactobacillales</taxon>
        <taxon>Streptococcaceae</taxon>
        <taxon>Streptococcus</taxon>
    </lineage>
</organism>
<reference evidence="2 3" key="1">
    <citation type="submission" date="2018-06" db="EMBL/GenBank/DDBJ databases">
        <authorList>
            <consortium name="Pathogen Informatics"/>
            <person name="Doyle S."/>
        </authorList>
    </citation>
    <scope>NUCLEOTIDE SEQUENCE [LARGE SCALE GENOMIC DNA]</scope>
    <source>
        <strain evidence="2 3">NCTC12958</strain>
    </source>
</reference>
<dbReference type="EC" id="3.4.24.13" evidence="2"/>
<protein>
    <submittedName>
        <fullName evidence="2">Zinc metalloprotease zmpB</fullName>
        <ecNumber evidence="2">3.4.24.-</ecNumber>
        <ecNumber evidence="2">3.4.24.13</ecNumber>
    </submittedName>
</protein>
<keyword evidence="2" id="KW-0482">Metalloprotease</keyword>
<dbReference type="Pfam" id="PF07580">
    <property type="entry name" value="Peptidase_M26_C"/>
    <property type="match status" value="1"/>
</dbReference>
<dbReference type="GO" id="GO:0006508">
    <property type="term" value="P:proteolysis"/>
    <property type="evidence" value="ECO:0007669"/>
    <property type="project" value="UniProtKB-KW"/>
</dbReference>
<dbReference type="Proteomes" id="UP000249634">
    <property type="component" value="Chromosome 1"/>
</dbReference>
<dbReference type="GO" id="GO:0008270">
    <property type="term" value="F:zinc ion binding"/>
    <property type="evidence" value="ECO:0007669"/>
    <property type="project" value="InterPro"/>
</dbReference>
<proteinExistence type="predicted"/>